<evidence type="ECO:0000256" key="3">
    <source>
        <dbReference type="ARBA" id="ARBA00022692"/>
    </source>
</evidence>
<comment type="subcellular location">
    <subcellularLocation>
        <location evidence="1">Membrane</location>
        <topology evidence="1">Multi-pass membrane protein</topology>
    </subcellularLocation>
</comment>
<dbReference type="PANTHER" id="PTHR23502">
    <property type="entry name" value="MAJOR FACILITATOR SUPERFAMILY"/>
    <property type="match status" value="1"/>
</dbReference>
<evidence type="ECO:0000259" key="8">
    <source>
        <dbReference type="PROSITE" id="PS50850"/>
    </source>
</evidence>
<evidence type="ECO:0000256" key="2">
    <source>
        <dbReference type="ARBA" id="ARBA00022448"/>
    </source>
</evidence>
<dbReference type="Proteomes" id="UP001209540">
    <property type="component" value="Unassembled WGS sequence"/>
</dbReference>
<dbReference type="InterPro" id="IPR020846">
    <property type="entry name" value="MFS_dom"/>
</dbReference>
<feature type="transmembrane region" description="Helical" evidence="7">
    <location>
        <begin position="215"/>
        <end position="233"/>
    </location>
</feature>
<dbReference type="FunFam" id="1.20.1720.10:FF:000009">
    <property type="entry name" value="MFS multidrug transporter"/>
    <property type="match status" value="1"/>
</dbReference>
<proteinExistence type="predicted"/>
<keyword evidence="10" id="KW-1185">Reference proteome</keyword>
<evidence type="ECO:0000256" key="1">
    <source>
        <dbReference type="ARBA" id="ARBA00004141"/>
    </source>
</evidence>
<dbReference type="InterPro" id="IPR036259">
    <property type="entry name" value="MFS_trans_sf"/>
</dbReference>
<name>A0AAD5JXZ7_9FUNG</name>
<dbReference type="Pfam" id="PF07690">
    <property type="entry name" value="MFS_1"/>
    <property type="match status" value="1"/>
</dbReference>
<gene>
    <name evidence="9" type="ORF">BDA99DRAFT_268548</name>
</gene>
<reference evidence="9" key="2">
    <citation type="submission" date="2023-02" db="EMBL/GenBank/DDBJ databases">
        <authorList>
            <consortium name="DOE Joint Genome Institute"/>
            <person name="Mondo S.J."/>
            <person name="Chang Y."/>
            <person name="Wang Y."/>
            <person name="Ahrendt S."/>
            <person name="Andreopoulos W."/>
            <person name="Barry K."/>
            <person name="Beard J."/>
            <person name="Benny G.L."/>
            <person name="Blankenship S."/>
            <person name="Bonito G."/>
            <person name="Cuomo C."/>
            <person name="Desiro A."/>
            <person name="Gervers K.A."/>
            <person name="Hundley H."/>
            <person name="Kuo A."/>
            <person name="LaButti K."/>
            <person name="Lang B.F."/>
            <person name="Lipzen A."/>
            <person name="O'Donnell K."/>
            <person name="Pangilinan J."/>
            <person name="Reynolds N."/>
            <person name="Sandor L."/>
            <person name="Smith M.W."/>
            <person name="Tsang A."/>
            <person name="Grigoriev I.V."/>
            <person name="Stajich J.E."/>
            <person name="Spatafora J.W."/>
        </authorList>
    </citation>
    <scope>NUCLEOTIDE SEQUENCE</scope>
    <source>
        <strain evidence="9">RSA 2281</strain>
    </source>
</reference>
<dbReference type="SUPFAM" id="SSF103473">
    <property type="entry name" value="MFS general substrate transporter"/>
    <property type="match status" value="1"/>
</dbReference>
<dbReference type="EMBL" id="JAIXMP010000048">
    <property type="protein sequence ID" value="KAI9246068.1"/>
    <property type="molecule type" value="Genomic_DNA"/>
</dbReference>
<evidence type="ECO:0000313" key="9">
    <source>
        <dbReference type="EMBL" id="KAI9246068.1"/>
    </source>
</evidence>
<accession>A0AAD5JXZ7</accession>
<dbReference type="AlphaFoldDB" id="A0AAD5JXZ7"/>
<dbReference type="GO" id="GO:0022857">
    <property type="term" value="F:transmembrane transporter activity"/>
    <property type="evidence" value="ECO:0007669"/>
    <property type="project" value="InterPro"/>
</dbReference>
<dbReference type="Gene3D" id="1.20.1720.10">
    <property type="entry name" value="Multidrug resistance protein D"/>
    <property type="match status" value="2"/>
</dbReference>
<feature type="transmembrane region" description="Helical" evidence="7">
    <location>
        <begin position="122"/>
        <end position="145"/>
    </location>
</feature>
<sequence length="569" mass="63807">MSYHENEEKMHDRNDEEDTQSSTHHGILLTDEETAKDDNSISDGIVRDHHHHQHHEEKNSNDIVMAIIENDGQQQQQQPYCIHSRTKKLLITIMVSSAAIISPFSGTIYYPALTLISEDFDVSISLINISVTVYMVFQAVSPSFWGPCSDIYGRRPIYLSTMTIFIGVCIALANAPSYPVLLVLRMLQSFSASSTIAIGAGVIGDITTPAERGAYYSIYTATTLSSTAIGPVVGGVIADKLSWRWVFWILLIIGAVTLITVLFFLPETLRAIVGNGSMPINLTPFEWIKQKRSLSLSKQQQQQQKPLSQEEKTVLHNQKTRFKKIPNFISAFMVLRHPDVILIMLINGCFMAMLFTLMTTTSTQYPLVYTLDTLQVGLCYIPYGVGSVLGSLTTGRLLNRDFMIVAHQYGMDPQQVRKTGKLTLDFPIYLARLRTVWIYMVICQLVILVYGWVLYMKVHLAIPLILLFIAGITVASIMNVCQTLVIDLFPGKTASITAKSNFVRSLFGALITATIQPGIERVGLGWIFTIIGLILTIPTGCVPILIKFGPRWWRERIEQQEKKHGKQEL</sequence>
<evidence type="ECO:0000313" key="10">
    <source>
        <dbReference type="Proteomes" id="UP001209540"/>
    </source>
</evidence>
<keyword evidence="4 7" id="KW-1133">Transmembrane helix</keyword>
<feature type="transmembrane region" description="Helical" evidence="7">
    <location>
        <begin position="501"/>
        <end position="519"/>
    </location>
</feature>
<feature type="transmembrane region" description="Helical" evidence="7">
    <location>
        <begin position="380"/>
        <end position="398"/>
    </location>
</feature>
<feature type="transmembrane region" description="Helical" evidence="7">
    <location>
        <begin position="157"/>
        <end position="176"/>
    </location>
</feature>
<keyword evidence="2" id="KW-0813">Transport</keyword>
<dbReference type="GO" id="GO:0005886">
    <property type="term" value="C:plasma membrane"/>
    <property type="evidence" value="ECO:0007669"/>
    <property type="project" value="TreeGrafter"/>
</dbReference>
<keyword evidence="3 7" id="KW-0812">Transmembrane</keyword>
<evidence type="ECO:0000256" key="5">
    <source>
        <dbReference type="ARBA" id="ARBA00023136"/>
    </source>
</evidence>
<feature type="transmembrane region" description="Helical" evidence="7">
    <location>
        <begin position="436"/>
        <end position="455"/>
    </location>
</feature>
<protein>
    <submittedName>
        <fullName evidence="9">Major facilitator superfamily domain-containing protein</fullName>
    </submittedName>
</protein>
<evidence type="ECO:0000256" key="4">
    <source>
        <dbReference type="ARBA" id="ARBA00022989"/>
    </source>
</evidence>
<feature type="transmembrane region" description="Helical" evidence="7">
    <location>
        <begin position="340"/>
        <end position="360"/>
    </location>
</feature>
<feature type="compositionally biased region" description="Basic and acidic residues" evidence="6">
    <location>
        <begin position="1"/>
        <end position="14"/>
    </location>
</feature>
<evidence type="ECO:0000256" key="6">
    <source>
        <dbReference type="SAM" id="MobiDB-lite"/>
    </source>
</evidence>
<keyword evidence="5 7" id="KW-0472">Membrane</keyword>
<organism evidence="9 10">
    <name type="scientific">Phascolomyces articulosus</name>
    <dbReference type="NCBI Taxonomy" id="60185"/>
    <lineage>
        <taxon>Eukaryota</taxon>
        <taxon>Fungi</taxon>
        <taxon>Fungi incertae sedis</taxon>
        <taxon>Mucoromycota</taxon>
        <taxon>Mucoromycotina</taxon>
        <taxon>Mucoromycetes</taxon>
        <taxon>Mucorales</taxon>
        <taxon>Lichtheimiaceae</taxon>
        <taxon>Phascolomyces</taxon>
    </lineage>
</organism>
<feature type="transmembrane region" description="Helical" evidence="7">
    <location>
        <begin position="461"/>
        <end position="489"/>
    </location>
</feature>
<evidence type="ECO:0000256" key="7">
    <source>
        <dbReference type="SAM" id="Phobius"/>
    </source>
</evidence>
<reference evidence="9" key="1">
    <citation type="journal article" date="2022" name="IScience">
        <title>Evolution of zygomycete secretomes and the origins of terrestrial fungal ecologies.</title>
        <authorList>
            <person name="Chang Y."/>
            <person name="Wang Y."/>
            <person name="Mondo S."/>
            <person name="Ahrendt S."/>
            <person name="Andreopoulos W."/>
            <person name="Barry K."/>
            <person name="Beard J."/>
            <person name="Benny G.L."/>
            <person name="Blankenship S."/>
            <person name="Bonito G."/>
            <person name="Cuomo C."/>
            <person name="Desiro A."/>
            <person name="Gervers K.A."/>
            <person name="Hundley H."/>
            <person name="Kuo A."/>
            <person name="LaButti K."/>
            <person name="Lang B.F."/>
            <person name="Lipzen A."/>
            <person name="O'Donnell K."/>
            <person name="Pangilinan J."/>
            <person name="Reynolds N."/>
            <person name="Sandor L."/>
            <person name="Smith M.E."/>
            <person name="Tsang A."/>
            <person name="Grigoriev I.V."/>
            <person name="Stajich J.E."/>
            <person name="Spatafora J.W."/>
        </authorList>
    </citation>
    <scope>NUCLEOTIDE SEQUENCE</scope>
    <source>
        <strain evidence="9">RSA 2281</strain>
    </source>
</reference>
<feature type="region of interest" description="Disordered" evidence="6">
    <location>
        <begin position="1"/>
        <end position="44"/>
    </location>
</feature>
<feature type="domain" description="Major facilitator superfamily (MFS) profile" evidence="8">
    <location>
        <begin position="91"/>
        <end position="550"/>
    </location>
</feature>
<feature type="transmembrane region" description="Helical" evidence="7">
    <location>
        <begin position="525"/>
        <end position="546"/>
    </location>
</feature>
<feature type="transmembrane region" description="Helical" evidence="7">
    <location>
        <begin position="182"/>
        <end position="203"/>
    </location>
</feature>
<dbReference type="PANTHER" id="PTHR23502:SF51">
    <property type="entry name" value="QUINIDINE RESISTANCE PROTEIN 1-RELATED"/>
    <property type="match status" value="1"/>
</dbReference>
<dbReference type="InterPro" id="IPR011701">
    <property type="entry name" value="MFS"/>
</dbReference>
<feature type="transmembrane region" description="Helical" evidence="7">
    <location>
        <begin position="89"/>
        <end position="110"/>
    </location>
</feature>
<comment type="caution">
    <text evidence="9">The sequence shown here is derived from an EMBL/GenBank/DDBJ whole genome shotgun (WGS) entry which is preliminary data.</text>
</comment>
<feature type="transmembrane region" description="Helical" evidence="7">
    <location>
        <begin position="245"/>
        <end position="265"/>
    </location>
</feature>
<dbReference type="PROSITE" id="PS50850">
    <property type="entry name" value="MFS"/>
    <property type="match status" value="1"/>
</dbReference>